<reference evidence="1" key="2">
    <citation type="submission" date="2023-03" db="EMBL/GenBank/DDBJ databases">
        <authorList>
            <person name="Zhang Z."/>
        </authorList>
    </citation>
    <scope>NUCLEOTIDE SEQUENCE</scope>
    <source>
        <strain evidence="1">DSA</strain>
    </source>
</reference>
<dbReference type="PANTHER" id="PTHR42866">
    <property type="entry name" value="3-DEOXY-MANNO-OCTULOSONATE CYTIDYLYLTRANSFERASE"/>
    <property type="match status" value="1"/>
</dbReference>
<dbReference type="PANTHER" id="PTHR42866:SF1">
    <property type="entry name" value="SPORE COAT POLYSACCHARIDE BIOSYNTHESIS PROTEIN SPSF"/>
    <property type="match status" value="1"/>
</dbReference>
<dbReference type="GO" id="GO:0005829">
    <property type="term" value="C:cytosol"/>
    <property type="evidence" value="ECO:0007669"/>
    <property type="project" value="TreeGrafter"/>
</dbReference>
<dbReference type="InterPro" id="IPR029044">
    <property type="entry name" value="Nucleotide-diphossugar_trans"/>
</dbReference>
<comment type="caution">
    <text evidence="1">The sequence shown here is derived from an EMBL/GenBank/DDBJ whole genome shotgun (WGS) entry which is preliminary data.</text>
</comment>
<gene>
    <name evidence="1" type="ORF">P6N53_14070</name>
</gene>
<dbReference type="Gene3D" id="3.90.550.10">
    <property type="entry name" value="Spore Coat Polysaccharide Biosynthesis Protein SpsA, Chain A"/>
    <property type="match status" value="1"/>
</dbReference>
<sequence>MKTVIIVQARMTSTRLPGKVLKTVLGKALLEYQIERLKMVQLAEQIIIATTINSTDQPIIDLCQRLSVPYYRGSEDDVLARYYEAATLYGADAIVRVTSDCPLIDPTVIDEVIDYYISNECDYVSNTMDRTYPRGMDTEVFSYKVLKEAFKNAVELPEREHVTPFIYHRPEKYSLESVKMMSDKSHYRWTVDTIEDFKLIKKILSNLYPINPQFSMQDCLKLLQKYPEWERINKHIEQKAYGK</sequence>
<evidence type="ECO:0000313" key="1">
    <source>
        <dbReference type="EMBL" id="MDO7788349.1"/>
    </source>
</evidence>
<dbReference type="EMBL" id="JARPTC010000021">
    <property type="protein sequence ID" value="MDO7788349.1"/>
    <property type="molecule type" value="Genomic_DNA"/>
</dbReference>
<keyword evidence="2" id="KW-1185">Reference proteome</keyword>
<dbReference type="InterPro" id="IPR003329">
    <property type="entry name" value="Cytidylyl_trans"/>
</dbReference>
<name>A0AAW7ZG99_9FIRM</name>
<dbReference type="AlphaFoldDB" id="A0AAW7ZG99"/>
<dbReference type="SUPFAM" id="SSF53448">
    <property type="entry name" value="Nucleotide-diphospho-sugar transferases"/>
    <property type="match status" value="1"/>
</dbReference>
<proteinExistence type="predicted"/>
<accession>A0AAW7ZG99</accession>
<evidence type="ECO:0000313" key="2">
    <source>
        <dbReference type="Proteomes" id="UP001172911"/>
    </source>
</evidence>
<dbReference type="Proteomes" id="UP001172911">
    <property type="component" value="Unassembled WGS sequence"/>
</dbReference>
<organism evidence="1 2">
    <name type="scientific">Desulforamulus aquiferis</name>
    <dbReference type="NCBI Taxonomy" id="1397668"/>
    <lineage>
        <taxon>Bacteria</taxon>
        <taxon>Bacillati</taxon>
        <taxon>Bacillota</taxon>
        <taxon>Clostridia</taxon>
        <taxon>Eubacteriales</taxon>
        <taxon>Peptococcaceae</taxon>
        <taxon>Desulforamulus</taxon>
    </lineage>
</organism>
<dbReference type="Pfam" id="PF02348">
    <property type="entry name" value="CTP_transf_3"/>
    <property type="match status" value="1"/>
</dbReference>
<dbReference type="CDD" id="cd02518">
    <property type="entry name" value="GT2_SpsF"/>
    <property type="match status" value="1"/>
</dbReference>
<reference evidence="1" key="1">
    <citation type="journal article" date="2023" name="J. Hazard. Mater.">
        <title>Anaerobic biodegradation of pyrene and benzo[a]pyrene by a new sulfate-reducing Desulforamulus aquiferis strain DSA.</title>
        <authorList>
            <person name="Zhang Z."/>
            <person name="Sun J."/>
            <person name="Gong X."/>
            <person name="Wang C."/>
            <person name="Wang H."/>
        </authorList>
    </citation>
    <scope>NUCLEOTIDE SEQUENCE</scope>
    <source>
        <strain evidence="1">DSA</strain>
    </source>
</reference>
<dbReference type="RefSeq" id="WP_304544202.1">
    <property type="nucleotide sequence ID" value="NZ_JARPTC010000021.1"/>
</dbReference>
<protein>
    <submittedName>
        <fullName evidence="1">Glycosyltransferase family protein</fullName>
    </submittedName>
</protein>